<comment type="pathway">
    <text evidence="1 6">Carbohydrate biosynthesis; dTDP-L-rhamnose biosynthesis.</text>
</comment>
<dbReference type="PANTHER" id="PTHR10491:SF4">
    <property type="entry name" value="METHIONINE ADENOSYLTRANSFERASE 2 SUBUNIT BETA"/>
    <property type="match status" value="1"/>
</dbReference>
<dbReference type="Gene3D" id="3.40.50.720">
    <property type="entry name" value="NAD(P)-binding Rossmann-like Domain"/>
    <property type="match status" value="1"/>
</dbReference>
<evidence type="ECO:0000313" key="8">
    <source>
        <dbReference type="EMBL" id="HIU37783.1"/>
    </source>
</evidence>
<proteinExistence type="inferred from homology"/>
<dbReference type="InterPro" id="IPR036291">
    <property type="entry name" value="NAD(P)-bd_dom_sf"/>
</dbReference>
<evidence type="ECO:0000256" key="2">
    <source>
        <dbReference type="ARBA" id="ARBA00010944"/>
    </source>
</evidence>
<evidence type="ECO:0000256" key="3">
    <source>
        <dbReference type="ARBA" id="ARBA00012929"/>
    </source>
</evidence>
<evidence type="ECO:0000256" key="4">
    <source>
        <dbReference type="ARBA" id="ARBA00017099"/>
    </source>
</evidence>
<comment type="catalytic activity">
    <reaction evidence="5 6">
        <text>dTDP-beta-L-rhamnose + NADP(+) = dTDP-4-dehydro-beta-L-rhamnose + NADPH + H(+)</text>
        <dbReference type="Rhea" id="RHEA:21796"/>
        <dbReference type="ChEBI" id="CHEBI:15378"/>
        <dbReference type="ChEBI" id="CHEBI:57510"/>
        <dbReference type="ChEBI" id="CHEBI:57783"/>
        <dbReference type="ChEBI" id="CHEBI:58349"/>
        <dbReference type="ChEBI" id="CHEBI:62830"/>
        <dbReference type="EC" id="1.1.1.133"/>
    </reaction>
</comment>
<reference evidence="8" key="2">
    <citation type="journal article" date="2021" name="PeerJ">
        <title>Extensive microbial diversity within the chicken gut microbiome revealed by metagenomics and culture.</title>
        <authorList>
            <person name="Gilroy R."/>
            <person name="Ravi A."/>
            <person name="Getino M."/>
            <person name="Pursley I."/>
            <person name="Horton D.L."/>
            <person name="Alikhan N.F."/>
            <person name="Baker D."/>
            <person name="Gharbi K."/>
            <person name="Hall N."/>
            <person name="Watson M."/>
            <person name="Adriaenssens E.M."/>
            <person name="Foster-Nyarko E."/>
            <person name="Jarju S."/>
            <person name="Secka A."/>
            <person name="Antonio M."/>
            <person name="Oren A."/>
            <person name="Chaudhuri R.R."/>
            <person name="La Ragione R."/>
            <person name="Hildebrand F."/>
            <person name="Pallen M.J."/>
        </authorList>
    </citation>
    <scope>NUCLEOTIDE SEQUENCE</scope>
    <source>
        <strain evidence="8">7463</strain>
    </source>
</reference>
<evidence type="ECO:0000259" key="7">
    <source>
        <dbReference type="Pfam" id="PF04321"/>
    </source>
</evidence>
<feature type="domain" description="RmlD-like substrate binding" evidence="7">
    <location>
        <begin position="1"/>
        <end position="292"/>
    </location>
</feature>
<dbReference type="CDD" id="cd05254">
    <property type="entry name" value="dTDP_HR_like_SDR_e"/>
    <property type="match status" value="1"/>
</dbReference>
<accession>A0A9D1LEL4</accession>
<dbReference type="InterPro" id="IPR029903">
    <property type="entry name" value="RmlD-like-bd"/>
</dbReference>
<gene>
    <name evidence="8" type="primary">rfbD</name>
    <name evidence="8" type="ORF">IAC56_05865</name>
</gene>
<dbReference type="SUPFAM" id="SSF51735">
    <property type="entry name" value="NAD(P)-binding Rossmann-fold domains"/>
    <property type="match status" value="1"/>
</dbReference>
<dbReference type="PANTHER" id="PTHR10491">
    <property type="entry name" value="DTDP-4-DEHYDRORHAMNOSE REDUCTASE"/>
    <property type="match status" value="1"/>
</dbReference>
<dbReference type="AlphaFoldDB" id="A0A9D1LEL4"/>
<keyword evidence="6" id="KW-0521">NADP</keyword>
<dbReference type="Gene3D" id="3.90.25.10">
    <property type="entry name" value="UDP-galactose 4-epimerase, domain 1"/>
    <property type="match status" value="1"/>
</dbReference>
<comment type="function">
    <text evidence="6">Catalyzes the reduction of dTDP-6-deoxy-L-lyxo-4-hexulose to yield dTDP-L-rhamnose.</text>
</comment>
<reference evidence="8" key="1">
    <citation type="submission" date="2020-10" db="EMBL/GenBank/DDBJ databases">
        <authorList>
            <person name="Gilroy R."/>
        </authorList>
    </citation>
    <scope>NUCLEOTIDE SEQUENCE</scope>
    <source>
        <strain evidence="8">7463</strain>
    </source>
</reference>
<protein>
    <recommendedName>
        <fullName evidence="4 6">dTDP-4-dehydrorhamnose reductase</fullName>
        <ecNumber evidence="3 6">1.1.1.133</ecNumber>
    </recommendedName>
</protein>
<comment type="caution">
    <text evidence="8">The sequence shown here is derived from an EMBL/GenBank/DDBJ whole genome shotgun (WGS) entry which is preliminary data.</text>
</comment>
<evidence type="ECO:0000313" key="9">
    <source>
        <dbReference type="Proteomes" id="UP000824083"/>
    </source>
</evidence>
<organism evidence="8 9">
    <name type="scientific">Candidatus Aphodousia faecigallinarum</name>
    <dbReference type="NCBI Taxonomy" id="2840677"/>
    <lineage>
        <taxon>Bacteria</taxon>
        <taxon>Pseudomonadati</taxon>
        <taxon>Pseudomonadota</taxon>
        <taxon>Betaproteobacteria</taxon>
        <taxon>Burkholderiales</taxon>
        <taxon>Sutterellaceae</taxon>
        <taxon>Sutterellaceae incertae sedis</taxon>
        <taxon>Candidatus Aphodousia</taxon>
    </lineage>
</organism>
<evidence type="ECO:0000256" key="5">
    <source>
        <dbReference type="ARBA" id="ARBA00048200"/>
    </source>
</evidence>
<dbReference type="EC" id="1.1.1.133" evidence="3 6"/>
<name>A0A9D1LEL4_9BURK</name>
<dbReference type="InterPro" id="IPR005913">
    <property type="entry name" value="dTDP_dehydrorham_reduct"/>
</dbReference>
<comment type="cofactor">
    <cofactor evidence="6">
        <name>Mg(2+)</name>
        <dbReference type="ChEBI" id="CHEBI:18420"/>
    </cofactor>
    <text evidence="6">Binds 1 Mg(2+) ion per monomer.</text>
</comment>
<dbReference type="GO" id="GO:0008831">
    <property type="term" value="F:dTDP-4-dehydrorhamnose reductase activity"/>
    <property type="evidence" value="ECO:0007669"/>
    <property type="project" value="UniProtKB-EC"/>
</dbReference>
<comment type="similarity">
    <text evidence="2 6">Belongs to the dTDP-4-dehydrorhamnose reductase family.</text>
</comment>
<keyword evidence="6 8" id="KW-0560">Oxidoreductase</keyword>
<dbReference type="EMBL" id="DVMY01000090">
    <property type="protein sequence ID" value="HIU37783.1"/>
    <property type="molecule type" value="Genomic_DNA"/>
</dbReference>
<sequence>MKVVLYGCTGQVGEALLNAFGDEFQWVLPRRNSSDGDLLNPEGIYAYLLEESPQAIVNAAAFTDVDGAEARTHEATVINAFSPRAMALAAKKTGAYFVHLSTDYVFNGQGNRSWQENDPVSPINAYGRTKAEGEAAVFELNPNCAVLRLSWLHAARHKNFVTALLNCLTDQRNISVVDDQWGAPTAAADVANVVARMLVSHRQGVSLNGIYHFSNSGFCSRYDCAQAVLQWLRENRVQWADKCSLRRIKTADLHSLASRPLNCRLDSSKLQRTLKIVPRSWQEALGATLEQCKRNGLF</sequence>
<dbReference type="Proteomes" id="UP000824083">
    <property type="component" value="Unassembled WGS sequence"/>
</dbReference>
<evidence type="ECO:0000256" key="1">
    <source>
        <dbReference type="ARBA" id="ARBA00004781"/>
    </source>
</evidence>
<dbReference type="NCBIfam" id="TIGR01214">
    <property type="entry name" value="rmlD"/>
    <property type="match status" value="1"/>
</dbReference>
<dbReference type="Pfam" id="PF04321">
    <property type="entry name" value="RmlD_sub_bind"/>
    <property type="match status" value="1"/>
</dbReference>
<evidence type="ECO:0000256" key="6">
    <source>
        <dbReference type="RuleBase" id="RU364082"/>
    </source>
</evidence>